<dbReference type="STRING" id="1191523.MROS_0444"/>
<dbReference type="PATRIC" id="fig|1191523.3.peg.463"/>
<gene>
    <name evidence="13" type="ordered locus">MROS_0444</name>
</gene>
<keyword evidence="7" id="KW-0067">ATP-binding</keyword>
<keyword evidence="8" id="KW-0238">DNA-binding</keyword>
<dbReference type="eggNOG" id="COG3857">
    <property type="taxonomic scope" value="Bacteria"/>
</dbReference>
<dbReference type="GO" id="GO:0006310">
    <property type="term" value="P:DNA recombination"/>
    <property type="evidence" value="ECO:0007669"/>
    <property type="project" value="TreeGrafter"/>
</dbReference>
<dbReference type="KEGG" id="mro:MROS_0444"/>
<dbReference type="PANTHER" id="PTHR30591:SF1">
    <property type="entry name" value="RECBCD ENZYME SUBUNIT RECC"/>
    <property type="match status" value="1"/>
</dbReference>
<keyword evidence="14" id="KW-1185">Reference proteome</keyword>
<keyword evidence="5" id="KW-0347">Helicase</keyword>
<evidence type="ECO:0000259" key="10">
    <source>
        <dbReference type="Pfam" id="PF12705"/>
    </source>
</evidence>
<dbReference type="GO" id="GO:0003677">
    <property type="term" value="F:DNA binding"/>
    <property type="evidence" value="ECO:0007669"/>
    <property type="project" value="UniProtKB-KW"/>
</dbReference>
<evidence type="ECO:0000256" key="7">
    <source>
        <dbReference type="ARBA" id="ARBA00022840"/>
    </source>
</evidence>
<dbReference type="InterPro" id="IPR038726">
    <property type="entry name" value="PDDEXK_AddAB-type"/>
</dbReference>
<dbReference type="Gene3D" id="3.90.320.10">
    <property type="match status" value="1"/>
</dbReference>
<reference evidence="13 14" key="1">
    <citation type="journal article" date="2013" name="PLoS ONE">
        <title>Genomic analysis of Melioribacter roseus, facultatively anaerobic organotrophic bacterium representing a novel deep lineage within Bacteriodetes/Chlorobi group.</title>
        <authorList>
            <person name="Kadnikov V.V."/>
            <person name="Mardanov A.V."/>
            <person name="Podosokorskaya O.A."/>
            <person name="Gavrilov S.N."/>
            <person name="Kublanov I.V."/>
            <person name="Beletsky A.V."/>
            <person name="Bonch-Osmolovskaya E.A."/>
            <person name="Ravin N.V."/>
        </authorList>
    </citation>
    <scope>NUCLEOTIDE SEQUENCE [LARGE SCALE GENOMIC DNA]</scope>
    <source>
        <strain evidence="14">JCM 17771 / P3M-2</strain>
    </source>
</reference>
<dbReference type="GO" id="GO:0004527">
    <property type="term" value="F:exonuclease activity"/>
    <property type="evidence" value="ECO:0007669"/>
    <property type="project" value="UniProtKB-KW"/>
</dbReference>
<dbReference type="Gene3D" id="3.40.50.300">
    <property type="entry name" value="P-loop containing nucleotide triphosphate hydrolases"/>
    <property type="match status" value="3"/>
</dbReference>
<sequence>MILTKEQDSKFNISITIDRLINSGKLNEAVFLVPTNRKARHLKKELISSAPGRSTGKINIETLSTLAAGILSKTYNYKILSDAAASVFIKQAVNCVKLRYFRVYNGDIPYGTLDRIKNVISEYKRHGILPENLRETAGELDTKERQKALDIADIYEEYKKKCYAAKAFEIGDVYYELLNLDDNNFEKNFREYLPEAQFVFGDEFIDFTYPEIKILSRISNIKNVRLYINFDYNKDNKFLFGHLDEHYSHFEREGFVKIYDTSSFPESGYKLKLKENLFNFTPNKIKTSKTKTEGNISILKCDDRETEAETISRVIKRLIKEKNADPHRICVVFNNIQNYSVTVRDVFRKNGLPINLTDRFTLANNNAVNGIINFLEIIESDFFYQNILRALSNSLLNTSGISAANLSKAAVELKIIAGKTNWVSALEQAAEAEKFSLYGDDNGVSFTQAKKDFENLIDFLKPFESLNREYSIGEFDDCLKKFIYKSGLPFKILSDGTDRNIREENIRAFEKFIETLDEIFFLLSEEYGKDRKFKLNFFIEQLRTIAQWTRFNTKEKSGYGITITTPDEIRGLKFDYLFIGGLCEGDLPTRYNPEIFFSGKFKKGARIHQLEERYLFYKTLCAWEKQLYLSYPLSDNGRELIKSTFLSEFESLFEIEEADIRNLDEFIYSEEEWLINYGQDKKCDYNFSRTDTEKIAKALKIEEARRQNPDNFEYGGYIDAETMDKYRDLHDENVFSVSQLETYARCPFKYFIERILKVEPESQPTEDVESIELGNLLHYILFKFYLHVKKDNIDIATDREAAENLLFSVAEEAIDSGIFRSPLSFFEKEIILGINNDRKQSILNKFLEQEIVYAREGFRPEYFEVSFGRKKLTDVDEELSAVEAVEITPNLKLKGKIDRIDLHENSFDIIDYKTGIAKPSGSDLQKGLSLQLPLYAHIASQLLKNYTGKDFTPHELYIYTLKYNSNSFGKNSLTKSRDKTTIDDKIKNAIEKAEEFADGIIKGRFHISAHDNRETIACRFCSLSNVCRVKNN</sequence>
<evidence type="ECO:0000256" key="4">
    <source>
        <dbReference type="ARBA" id="ARBA00022801"/>
    </source>
</evidence>
<dbReference type="SUPFAM" id="SSF52540">
    <property type="entry name" value="P-loop containing nucleoside triphosphate hydrolases"/>
    <property type="match status" value="1"/>
</dbReference>
<keyword evidence="9" id="KW-0234">DNA repair</keyword>
<dbReference type="InterPro" id="IPR049035">
    <property type="entry name" value="ADDB_N"/>
</dbReference>
<dbReference type="InterPro" id="IPR011335">
    <property type="entry name" value="Restrct_endonuc-II-like"/>
</dbReference>
<dbReference type="InterPro" id="IPR014017">
    <property type="entry name" value="DNA_helicase_UvrD-like_C"/>
</dbReference>
<evidence type="ECO:0000256" key="5">
    <source>
        <dbReference type="ARBA" id="ARBA00022806"/>
    </source>
</evidence>
<feature type="domain" description="UvrD-like helicase C-terminal" evidence="11">
    <location>
        <begin position="282"/>
        <end position="631"/>
    </location>
</feature>
<keyword evidence="4" id="KW-0378">Hydrolase</keyword>
<keyword evidence="6" id="KW-0269">Exonuclease</keyword>
<keyword evidence="1" id="KW-0540">Nuclease</keyword>
<evidence type="ECO:0000256" key="9">
    <source>
        <dbReference type="ARBA" id="ARBA00023204"/>
    </source>
</evidence>
<dbReference type="HOGENOM" id="CLU_010384_0_0_10"/>
<dbReference type="InterPro" id="IPR011604">
    <property type="entry name" value="PDDEXK-like_dom_sf"/>
</dbReference>
<dbReference type="InterPro" id="IPR027417">
    <property type="entry name" value="P-loop_NTPase"/>
</dbReference>
<dbReference type="Proteomes" id="UP000009011">
    <property type="component" value="Chromosome"/>
</dbReference>
<dbReference type="PANTHER" id="PTHR30591">
    <property type="entry name" value="RECBCD ENZYME SUBUNIT RECC"/>
    <property type="match status" value="1"/>
</dbReference>
<dbReference type="Pfam" id="PF21445">
    <property type="entry name" value="ADDB_N"/>
    <property type="match status" value="1"/>
</dbReference>
<dbReference type="GO" id="GO:0004386">
    <property type="term" value="F:helicase activity"/>
    <property type="evidence" value="ECO:0007669"/>
    <property type="project" value="UniProtKB-KW"/>
</dbReference>
<evidence type="ECO:0000313" key="14">
    <source>
        <dbReference type="Proteomes" id="UP000009011"/>
    </source>
</evidence>
<evidence type="ECO:0000259" key="12">
    <source>
        <dbReference type="Pfam" id="PF21445"/>
    </source>
</evidence>
<evidence type="ECO:0000256" key="1">
    <source>
        <dbReference type="ARBA" id="ARBA00022722"/>
    </source>
</evidence>
<evidence type="ECO:0000256" key="2">
    <source>
        <dbReference type="ARBA" id="ARBA00022741"/>
    </source>
</evidence>
<keyword evidence="2" id="KW-0547">Nucleotide-binding</keyword>
<dbReference type="Gene3D" id="1.10.10.160">
    <property type="match status" value="1"/>
</dbReference>
<dbReference type="GO" id="GO:0005524">
    <property type="term" value="F:ATP binding"/>
    <property type="evidence" value="ECO:0007669"/>
    <property type="project" value="UniProtKB-KW"/>
</dbReference>
<evidence type="ECO:0000256" key="3">
    <source>
        <dbReference type="ARBA" id="ARBA00022763"/>
    </source>
</evidence>
<dbReference type="RefSeq" id="WP_014855124.1">
    <property type="nucleotide sequence ID" value="NC_018178.1"/>
</dbReference>
<keyword evidence="3" id="KW-0227">DNA damage</keyword>
<dbReference type="InterPro" id="IPR013986">
    <property type="entry name" value="DExx_box_DNA_helicase_dom_sf"/>
</dbReference>
<dbReference type="AlphaFoldDB" id="I6YT13"/>
<feature type="domain" description="PD-(D/E)XK endonuclease-like" evidence="10">
    <location>
        <begin position="735"/>
        <end position="1028"/>
    </location>
</feature>
<dbReference type="Pfam" id="PF12705">
    <property type="entry name" value="PDDEXK_1"/>
    <property type="match status" value="1"/>
</dbReference>
<proteinExistence type="predicted"/>
<dbReference type="Pfam" id="PF13361">
    <property type="entry name" value="UvrD_C"/>
    <property type="match status" value="1"/>
</dbReference>
<dbReference type="EMBL" id="CP003557">
    <property type="protein sequence ID" value="AFN73687.1"/>
    <property type="molecule type" value="Genomic_DNA"/>
</dbReference>
<protein>
    <submittedName>
        <fullName evidence="13">ATP-dependent nuclease subunit B-like protein</fullName>
    </submittedName>
</protein>
<dbReference type="GO" id="GO:0006281">
    <property type="term" value="P:DNA repair"/>
    <property type="evidence" value="ECO:0007669"/>
    <property type="project" value="UniProtKB-KW"/>
</dbReference>
<accession>I6YT13</accession>
<organism evidence="13 14">
    <name type="scientific">Melioribacter roseus (strain DSM 23840 / JCM 17771 / VKM B-2668 / P3M-2)</name>
    <dbReference type="NCBI Taxonomy" id="1191523"/>
    <lineage>
        <taxon>Bacteria</taxon>
        <taxon>Pseudomonadati</taxon>
        <taxon>Ignavibacteriota</taxon>
        <taxon>Ignavibacteria</taxon>
        <taxon>Ignavibacteriales</taxon>
        <taxon>Melioribacteraceae</taxon>
        <taxon>Melioribacter</taxon>
    </lineage>
</organism>
<feature type="domain" description="ATP-dependent helicase/deoxyribonuclease subunit B N-terminal" evidence="12">
    <location>
        <begin position="22"/>
        <end position="236"/>
    </location>
</feature>
<evidence type="ECO:0000256" key="8">
    <source>
        <dbReference type="ARBA" id="ARBA00023125"/>
    </source>
</evidence>
<evidence type="ECO:0000313" key="13">
    <source>
        <dbReference type="EMBL" id="AFN73687.1"/>
    </source>
</evidence>
<dbReference type="OrthoDB" id="9762792at2"/>
<evidence type="ECO:0000259" key="11">
    <source>
        <dbReference type="Pfam" id="PF13361"/>
    </source>
</evidence>
<dbReference type="GO" id="GO:0140097">
    <property type="term" value="F:catalytic activity, acting on DNA"/>
    <property type="evidence" value="ECO:0007669"/>
    <property type="project" value="UniProtKB-ARBA"/>
</dbReference>
<name>I6YT13_MELRP</name>
<evidence type="ECO:0000256" key="6">
    <source>
        <dbReference type="ARBA" id="ARBA00022839"/>
    </source>
</evidence>
<dbReference type="SUPFAM" id="SSF52980">
    <property type="entry name" value="Restriction endonuclease-like"/>
    <property type="match status" value="1"/>
</dbReference>